<dbReference type="Proteomes" id="UP001159363">
    <property type="component" value="Chromosome 8"/>
</dbReference>
<evidence type="ECO:0000313" key="1">
    <source>
        <dbReference type="EMBL" id="KAJ8876145.1"/>
    </source>
</evidence>
<dbReference type="EMBL" id="JARBHB010000009">
    <property type="protein sequence ID" value="KAJ8876145.1"/>
    <property type="molecule type" value="Genomic_DNA"/>
</dbReference>
<reference evidence="1 2" key="1">
    <citation type="submission" date="2023-02" db="EMBL/GenBank/DDBJ databases">
        <title>LHISI_Scaffold_Assembly.</title>
        <authorList>
            <person name="Stuart O.P."/>
            <person name="Cleave R."/>
            <person name="Magrath M.J.L."/>
            <person name="Mikheyev A.S."/>
        </authorList>
    </citation>
    <scope>NUCLEOTIDE SEQUENCE [LARGE SCALE GENOMIC DNA]</scope>
    <source>
        <strain evidence="1">Daus_M_001</strain>
        <tissue evidence="1">Leg muscle</tissue>
    </source>
</reference>
<gene>
    <name evidence="1" type="ORF">PR048_024054</name>
</gene>
<proteinExistence type="predicted"/>
<evidence type="ECO:0000313" key="2">
    <source>
        <dbReference type="Proteomes" id="UP001159363"/>
    </source>
</evidence>
<accession>A0ABQ9GVT7</accession>
<name>A0ABQ9GVT7_9NEOP</name>
<keyword evidence="2" id="KW-1185">Reference proteome</keyword>
<organism evidence="1 2">
    <name type="scientific">Dryococelus australis</name>
    <dbReference type="NCBI Taxonomy" id="614101"/>
    <lineage>
        <taxon>Eukaryota</taxon>
        <taxon>Metazoa</taxon>
        <taxon>Ecdysozoa</taxon>
        <taxon>Arthropoda</taxon>
        <taxon>Hexapoda</taxon>
        <taxon>Insecta</taxon>
        <taxon>Pterygota</taxon>
        <taxon>Neoptera</taxon>
        <taxon>Polyneoptera</taxon>
        <taxon>Phasmatodea</taxon>
        <taxon>Verophasmatodea</taxon>
        <taxon>Anareolatae</taxon>
        <taxon>Phasmatidae</taxon>
        <taxon>Eurycanthinae</taxon>
        <taxon>Dryococelus</taxon>
    </lineage>
</organism>
<sequence>MDEETYNELLRKVEPYITRKDTVVRSALSVTERLALTLRYVATGRNFEDLKFSVVMSPAAIFTRDSV</sequence>
<comment type="caution">
    <text evidence="1">The sequence shown here is derived from an EMBL/GenBank/DDBJ whole genome shotgun (WGS) entry which is preliminary data.</text>
</comment>
<protein>
    <submittedName>
        <fullName evidence="1">Uncharacterized protein</fullName>
    </submittedName>
</protein>